<evidence type="ECO:0000256" key="5">
    <source>
        <dbReference type="PROSITE-ProRule" id="PRU00108"/>
    </source>
</evidence>
<dbReference type="SUPFAM" id="SSF46689">
    <property type="entry name" value="Homeodomain-like"/>
    <property type="match status" value="1"/>
</dbReference>
<dbReference type="SMART" id="SM00389">
    <property type="entry name" value="HOX"/>
    <property type="match status" value="1"/>
</dbReference>
<evidence type="ECO:0000256" key="7">
    <source>
        <dbReference type="SAM" id="MobiDB-lite"/>
    </source>
</evidence>
<evidence type="ECO:0000256" key="2">
    <source>
        <dbReference type="ARBA" id="ARBA00023125"/>
    </source>
</evidence>
<feature type="compositionally biased region" description="Basic and acidic residues" evidence="7">
    <location>
        <begin position="237"/>
        <end position="256"/>
    </location>
</feature>
<dbReference type="EMBL" id="JPOX01000028">
    <property type="protein sequence ID" value="KFX44484.1"/>
    <property type="molecule type" value="Genomic_DNA"/>
</dbReference>
<dbReference type="GO" id="GO:0000981">
    <property type="term" value="F:DNA-binding transcription factor activity, RNA polymerase II-specific"/>
    <property type="evidence" value="ECO:0007669"/>
    <property type="project" value="TreeGrafter"/>
</dbReference>
<accession>A0A093V3F1</accession>
<dbReference type="CDD" id="cd00086">
    <property type="entry name" value="homeodomain"/>
    <property type="match status" value="1"/>
</dbReference>
<feature type="compositionally biased region" description="Low complexity" evidence="7">
    <location>
        <begin position="272"/>
        <end position="285"/>
    </location>
</feature>
<feature type="region of interest" description="Disordered" evidence="7">
    <location>
        <begin position="237"/>
        <end position="303"/>
    </location>
</feature>
<reference key="1">
    <citation type="journal article" date="2014" name="PLoS Genet.">
        <title>Signature Gene Expression Reveals Novel Clues to the Molecular Mechanisms of Dimorphic Transition in Penicillium marneffei.</title>
        <authorList>
            <person name="Yang E."/>
            <person name="Wang G."/>
            <person name="Cai J."/>
            <person name="Woo P.C."/>
            <person name="Lau S.K."/>
            <person name="Yuen K.-Y."/>
            <person name="Chow W.-N."/>
            <person name="Lin X."/>
        </authorList>
    </citation>
    <scope>NUCLEOTIDE SEQUENCE [LARGE SCALE GENOMIC DNA]</scope>
    <source>
        <strain>PM1</strain>
    </source>
</reference>
<keyword evidence="3 5" id="KW-0371">Homeobox</keyword>
<evidence type="ECO:0000256" key="1">
    <source>
        <dbReference type="ARBA" id="ARBA00004123"/>
    </source>
</evidence>
<feature type="domain" description="Homeobox" evidence="8">
    <location>
        <begin position="175"/>
        <end position="236"/>
    </location>
</feature>
<feature type="region of interest" description="Disordered" evidence="7">
    <location>
        <begin position="107"/>
        <end position="180"/>
    </location>
</feature>
<keyword evidence="2 5" id="KW-0238">DNA-binding</keyword>
<feature type="compositionally biased region" description="Polar residues" evidence="7">
    <location>
        <begin position="437"/>
        <end position="455"/>
    </location>
</feature>
<reference evidence="9" key="2">
    <citation type="journal article" date="2014" name="PLoS Genet.">
        <title>Signature gene expression reveals novel clues to the molecular mechanisms of dimorphic transition in Penicillium marneffei.</title>
        <authorList>
            <person name="Yang E."/>
            <person name="Wang G."/>
            <person name="Cai J."/>
            <person name="Woo P.C."/>
            <person name="Lau S.K."/>
            <person name="Yuen K.-Y."/>
            <person name="Chow W.-N."/>
            <person name="Lin X."/>
        </authorList>
    </citation>
    <scope>NUCLEOTIDE SEQUENCE</scope>
    <source>
        <strain evidence="9">PM1</strain>
    </source>
</reference>
<proteinExistence type="predicted"/>
<dbReference type="AlphaFoldDB" id="A0A093V3F1"/>
<feature type="region of interest" description="Disordered" evidence="7">
    <location>
        <begin position="31"/>
        <end position="95"/>
    </location>
</feature>
<keyword evidence="4 5" id="KW-0539">Nucleus</keyword>
<organism evidence="9">
    <name type="scientific">Talaromyces marneffei PM1</name>
    <dbReference type="NCBI Taxonomy" id="1077442"/>
    <lineage>
        <taxon>Eukaryota</taxon>
        <taxon>Fungi</taxon>
        <taxon>Dikarya</taxon>
        <taxon>Ascomycota</taxon>
        <taxon>Pezizomycotina</taxon>
        <taxon>Eurotiomycetes</taxon>
        <taxon>Eurotiomycetidae</taxon>
        <taxon>Eurotiales</taxon>
        <taxon>Trichocomaceae</taxon>
        <taxon>Talaromyces</taxon>
        <taxon>Talaromyces sect. Talaromyces</taxon>
    </lineage>
</organism>
<dbReference type="PANTHER" id="PTHR24208">
    <property type="entry name" value="LIM/HOMEOBOX PROTEIN LHX"/>
    <property type="match status" value="1"/>
</dbReference>
<evidence type="ECO:0000256" key="3">
    <source>
        <dbReference type="ARBA" id="ARBA00023155"/>
    </source>
</evidence>
<dbReference type="Pfam" id="PF00046">
    <property type="entry name" value="Homeodomain"/>
    <property type="match status" value="1"/>
</dbReference>
<dbReference type="PANTHER" id="PTHR24208:SF166">
    <property type="entry name" value="LIM HOMEOBOX TRANSCRIPTION FACTOR 1 ALPHA, ISOFORM B"/>
    <property type="match status" value="1"/>
</dbReference>
<dbReference type="PROSITE" id="PS50071">
    <property type="entry name" value="HOMEOBOX_2"/>
    <property type="match status" value="1"/>
</dbReference>
<feature type="compositionally biased region" description="Polar residues" evidence="7">
    <location>
        <begin position="258"/>
        <end position="271"/>
    </location>
</feature>
<name>A0A093V3F1_TALMA</name>
<dbReference type="GO" id="GO:0000977">
    <property type="term" value="F:RNA polymerase II transcription regulatory region sequence-specific DNA binding"/>
    <property type="evidence" value="ECO:0007669"/>
    <property type="project" value="TreeGrafter"/>
</dbReference>
<feature type="region of interest" description="Disordered" evidence="7">
    <location>
        <begin position="394"/>
        <end position="455"/>
    </location>
</feature>
<protein>
    <submittedName>
        <fullName evidence="9">Homeobox transcription factor phx1</fullName>
    </submittedName>
</protein>
<evidence type="ECO:0000256" key="4">
    <source>
        <dbReference type="ARBA" id="ARBA00023242"/>
    </source>
</evidence>
<sequence>MSIIGVYRSAPSPQSDLYRHPLAPVSDSIALRHSNQGAQESKMSLSSGAPIFAPSAATPVKENAPSSSGNAQGESSSATVLPNPAETGQFPSQFSNSNLFERAAVQVEKSEVVTEQNRPADSWGAPGSNMSVSQNTQADEPESHGEENDDDLAEDFSNGEEGEGGQGRSAGDEDNSKKTKRFRLTHNQTRFLMSEFTRQAHPDAAHRERLSREIPGLSPRQVQVWFQNRRAKLKRLTSQDRDRVLKSRALPDHFDRTQMLQQPYNPRHSANTSPTSPTTRSSFSTGHKPLAVNNIKRNPGDEYPISPASAYGNYVSSPGISEPFSPTNNTGHPTTLPRVPGVHPPHSHEYNRSHSFSSSYANWQYPQRLHMPPSESGIKTEHTMNPLHRPTASYPGLAGTIPEGAYDRHSSQASSVDHGTTTQTNSPLPSAMAYQAGQHSHTNEQYPSSNESAYNTPVGYRHVLSLQTGQLPPPQEYQVSPFTPSYNFDSFYQQYTHENSSTVSLPASYMRSSQQSTYEPASGTYSYDNQDMSHRLAASQPGAWAY</sequence>
<evidence type="ECO:0000256" key="6">
    <source>
        <dbReference type="RuleBase" id="RU000682"/>
    </source>
</evidence>
<feature type="compositionally biased region" description="Polar residues" evidence="7">
    <location>
        <begin position="411"/>
        <end position="428"/>
    </location>
</feature>
<feature type="compositionally biased region" description="Polar residues" evidence="7">
    <location>
        <begin position="128"/>
        <end position="138"/>
    </location>
</feature>
<feature type="compositionally biased region" description="Acidic residues" evidence="7">
    <location>
        <begin position="147"/>
        <end position="163"/>
    </location>
</feature>
<dbReference type="GO" id="GO:0005634">
    <property type="term" value="C:nucleus"/>
    <property type="evidence" value="ECO:0007669"/>
    <property type="project" value="UniProtKB-SubCell"/>
</dbReference>
<feature type="compositionally biased region" description="Polar residues" evidence="7">
    <location>
        <begin position="33"/>
        <end position="47"/>
    </location>
</feature>
<feature type="DNA-binding region" description="Homeobox" evidence="5">
    <location>
        <begin position="177"/>
        <end position="237"/>
    </location>
</feature>
<feature type="region of interest" description="Disordered" evidence="7">
    <location>
        <begin position="1"/>
        <end position="20"/>
    </location>
</feature>
<dbReference type="InterPro" id="IPR009057">
    <property type="entry name" value="Homeodomain-like_sf"/>
</dbReference>
<dbReference type="Gene3D" id="1.10.10.60">
    <property type="entry name" value="Homeodomain-like"/>
    <property type="match status" value="1"/>
</dbReference>
<evidence type="ECO:0000259" key="8">
    <source>
        <dbReference type="PROSITE" id="PS50071"/>
    </source>
</evidence>
<evidence type="ECO:0000313" key="9">
    <source>
        <dbReference type="EMBL" id="KFX44484.1"/>
    </source>
</evidence>
<dbReference type="InterPro" id="IPR050453">
    <property type="entry name" value="LIM_Homeobox_TF"/>
</dbReference>
<comment type="subcellular location">
    <subcellularLocation>
        <location evidence="1 5 6">Nucleus</location>
    </subcellularLocation>
</comment>
<dbReference type="InterPro" id="IPR001356">
    <property type="entry name" value="HD"/>
</dbReference>
<gene>
    <name evidence="9" type="ORF">GQ26_0280750</name>
</gene>
<comment type="caution">
    <text evidence="9">The sequence shown here is derived from an EMBL/GenBank/DDBJ whole genome shotgun (WGS) entry which is preliminary data.</text>
</comment>
<dbReference type="EMBL" id="JPOX01000028">
    <property type="protein sequence ID" value="KFX44485.1"/>
    <property type="molecule type" value="Genomic_DNA"/>
</dbReference>
<feature type="compositionally biased region" description="Low complexity" evidence="7">
    <location>
        <begin position="66"/>
        <end position="78"/>
    </location>
</feature>